<dbReference type="Proteomes" id="UP000620025">
    <property type="component" value="Unassembled WGS sequence"/>
</dbReference>
<feature type="transmembrane region" description="Helical" evidence="7">
    <location>
        <begin position="273"/>
        <end position="292"/>
    </location>
</feature>
<evidence type="ECO:0000313" key="9">
    <source>
        <dbReference type="Proteomes" id="UP000620025"/>
    </source>
</evidence>
<evidence type="ECO:0000256" key="2">
    <source>
        <dbReference type="ARBA" id="ARBA00022448"/>
    </source>
</evidence>
<feature type="transmembrane region" description="Helical" evidence="7">
    <location>
        <begin position="304"/>
        <end position="325"/>
    </location>
</feature>
<feature type="transmembrane region" description="Helical" evidence="7">
    <location>
        <begin position="383"/>
        <end position="406"/>
    </location>
</feature>
<dbReference type="Gene3D" id="1.20.1250.20">
    <property type="entry name" value="MFS general substrate transporter like domains"/>
    <property type="match status" value="1"/>
</dbReference>
<proteinExistence type="predicted"/>
<evidence type="ECO:0000256" key="3">
    <source>
        <dbReference type="ARBA" id="ARBA00022475"/>
    </source>
</evidence>
<feature type="transmembrane region" description="Helical" evidence="7">
    <location>
        <begin position="236"/>
        <end position="261"/>
    </location>
</feature>
<evidence type="ECO:0000256" key="6">
    <source>
        <dbReference type="ARBA" id="ARBA00023136"/>
    </source>
</evidence>
<name>A0ABR9BZP8_9PSED</name>
<feature type="transmembrane region" description="Helical" evidence="7">
    <location>
        <begin position="121"/>
        <end position="141"/>
    </location>
</feature>
<gene>
    <name evidence="8" type="ORF">IFT38_10375</name>
</gene>
<dbReference type="SUPFAM" id="SSF103473">
    <property type="entry name" value="MFS general substrate transporter"/>
    <property type="match status" value="1"/>
</dbReference>
<evidence type="ECO:0000256" key="5">
    <source>
        <dbReference type="ARBA" id="ARBA00022989"/>
    </source>
</evidence>
<keyword evidence="6 7" id="KW-0472">Membrane</keyword>
<keyword evidence="9" id="KW-1185">Reference proteome</keyword>
<keyword evidence="4 7" id="KW-0812">Transmembrane</keyword>
<dbReference type="InterPro" id="IPR036259">
    <property type="entry name" value="MFS_trans_sf"/>
</dbReference>
<accession>A0ABR9BZP8</accession>
<dbReference type="EMBL" id="JACYWZ010000003">
    <property type="protein sequence ID" value="MBD8769949.1"/>
    <property type="molecule type" value="Genomic_DNA"/>
</dbReference>
<reference evidence="8 9" key="1">
    <citation type="journal article" date="2020" name="FEMS Microbiol. Ecol.">
        <title>Temporal dynamics of bacterial communities during seed development and maturation.</title>
        <authorList>
            <person name="Chesneau G."/>
            <person name="Torres-Cortes G."/>
            <person name="Briand M."/>
            <person name="Darrasse A."/>
            <person name="Preveaux A."/>
            <person name="Marais C."/>
            <person name="Jacques M.A."/>
            <person name="Shade A."/>
            <person name="Barret M."/>
        </authorList>
    </citation>
    <scope>NUCLEOTIDE SEQUENCE [LARGE SCALE GENOMIC DNA]</scope>
    <source>
        <strain evidence="8 9">CFBP13599</strain>
    </source>
</reference>
<feature type="transmembrane region" description="Helical" evidence="7">
    <location>
        <begin position="61"/>
        <end position="82"/>
    </location>
</feature>
<feature type="transmembrane region" description="Helical" evidence="7">
    <location>
        <begin position="94"/>
        <end position="115"/>
    </location>
</feature>
<evidence type="ECO:0000313" key="8">
    <source>
        <dbReference type="EMBL" id="MBD8769949.1"/>
    </source>
</evidence>
<keyword evidence="3" id="KW-1003">Cell membrane</keyword>
<dbReference type="InterPro" id="IPR010290">
    <property type="entry name" value="TM_effector"/>
</dbReference>
<dbReference type="CDD" id="cd06173">
    <property type="entry name" value="MFS_MefA_like"/>
    <property type="match status" value="1"/>
</dbReference>
<keyword evidence="2" id="KW-0813">Transport</keyword>
<keyword evidence="5 7" id="KW-1133">Transmembrane helix</keyword>
<evidence type="ECO:0000256" key="1">
    <source>
        <dbReference type="ARBA" id="ARBA00004651"/>
    </source>
</evidence>
<comment type="caution">
    <text evidence="8">The sequence shown here is derived from an EMBL/GenBank/DDBJ whole genome shotgun (WGS) entry which is preliminary data.</text>
</comment>
<dbReference type="PANTHER" id="PTHR23513">
    <property type="entry name" value="INTEGRAL MEMBRANE EFFLUX PROTEIN-RELATED"/>
    <property type="match status" value="1"/>
</dbReference>
<dbReference type="PANTHER" id="PTHR23513:SF9">
    <property type="entry name" value="ENTEROBACTIN EXPORTER ENTS"/>
    <property type="match status" value="1"/>
</dbReference>
<feature type="transmembrane region" description="Helical" evidence="7">
    <location>
        <begin position="33"/>
        <end position="55"/>
    </location>
</feature>
<protein>
    <submittedName>
        <fullName evidence="8">MFS transporter</fullName>
    </submittedName>
</protein>
<organism evidence="8 9">
    <name type="scientific">Pseudomonas coleopterorum</name>
    <dbReference type="NCBI Taxonomy" id="1605838"/>
    <lineage>
        <taxon>Bacteria</taxon>
        <taxon>Pseudomonadati</taxon>
        <taxon>Pseudomonadota</taxon>
        <taxon>Gammaproteobacteria</taxon>
        <taxon>Pseudomonadales</taxon>
        <taxon>Pseudomonadaceae</taxon>
        <taxon>Pseudomonas</taxon>
    </lineage>
</organism>
<evidence type="ECO:0000256" key="4">
    <source>
        <dbReference type="ARBA" id="ARBA00022692"/>
    </source>
</evidence>
<dbReference type="RefSeq" id="WP_134722415.1">
    <property type="nucleotide sequence ID" value="NZ_JACYWY010000001.1"/>
</dbReference>
<sequence length="431" mass="46588">MRSLRDPLTGTRTSTLKRTSTAIFSQPGFRAFLMVRLAAMFAMQIQAIVVAWHMYDMTRHPLTLAYVGLAQFIPMVLLLLPAGDLLDRFDRRRILQISWGVSVLSSAALLWLALTGTVDTWPYYVALFVFGCTRAFTGPAVQSLLPQIVAREHLAQAIATNSMIMKVAVIAGPLLGGLLYAAIGGWTFGVCLLGFAIGVLLLQWVPSVRIVRPVDDQTTAVSRFTAGIRFITSRPIILGAISLDLFAVLLGGVVALLPIYAAEILHVGPAGLGLLRSAIALGELGMGFYLSIRPLNARMGQRMFLAVAVFGVANLVFALSTWFWVSCAALFVAGAADMISVYIRSSLIQFATPDDMRGRVSAVNMLFIGSSNELGEFRAGVSATALGTVPAALFGAISTLVIVGLWTRLFRPLWTIENNEQALPERQKQPG</sequence>
<dbReference type="Pfam" id="PF05977">
    <property type="entry name" value="MFS_3"/>
    <property type="match status" value="1"/>
</dbReference>
<feature type="transmembrane region" description="Helical" evidence="7">
    <location>
        <begin position="153"/>
        <end position="172"/>
    </location>
</feature>
<comment type="subcellular location">
    <subcellularLocation>
        <location evidence="1">Cell membrane</location>
        <topology evidence="1">Multi-pass membrane protein</topology>
    </subcellularLocation>
</comment>
<evidence type="ECO:0000256" key="7">
    <source>
        <dbReference type="SAM" id="Phobius"/>
    </source>
</evidence>
<feature type="transmembrane region" description="Helical" evidence="7">
    <location>
        <begin position="178"/>
        <end position="202"/>
    </location>
</feature>